<dbReference type="EMBL" id="JANEYF010003024">
    <property type="protein sequence ID" value="KAJ8940098.1"/>
    <property type="molecule type" value="Genomic_DNA"/>
</dbReference>
<protein>
    <recommendedName>
        <fullName evidence="2">PiggyBac transposable element-derived protein domain-containing protein</fullName>
    </recommendedName>
</protein>
<dbReference type="Proteomes" id="UP001162156">
    <property type="component" value="Unassembled WGS sequence"/>
</dbReference>
<accession>A0AAV8XNQ4</accession>
<name>A0AAV8XNQ4_9CUCU</name>
<evidence type="ECO:0000313" key="4">
    <source>
        <dbReference type="Proteomes" id="UP001162156"/>
    </source>
</evidence>
<feature type="domain" description="PiggyBac transposable element-derived protein" evidence="2">
    <location>
        <begin position="208"/>
        <end position="361"/>
    </location>
</feature>
<dbReference type="Pfam" id="PF13843">
    <property type="entry name" value="DDE_Tnp_1_7"/>
    <property type="match status" value="2"/>
</dbReference>
<dbReference type="InterPro" id="IPR029526">
    <property type="entry name" value="PGBD"/>
</dbReference>
<evidence type="ECO:0000256" key="1">
    <source>
        <dbReference type="SAM" id="MobiDB-lite"/>
    </source>
</evidence>
<keyword evidence="4" id="KW-1185">Reference proteome</keyword>
<feature type="domain" description="PiggyBac transposable element-derived protein" evidence="2">
    <location>
        <begin position="126"/>
        <end position="204"/>
    </location>
</feature>
<feature type="compositionally biased region" description="Acidic residues" evidence="1">
    <location>
        <begin position="34"/>
        <end position="52"/>
    </location>
</feature>
<evidence type="ECO:0000313" key="3">
    <source>
        <dbReference type="EMBL" id="KAJ8940098.1"/>
    </source>
</evidence>
<gene>
    <name evidence="3" type="ORF">NQ314_010841</name>
</gene>
<proteinExistence type="predicted"/>
<evidence type="ECO:0000259" key="2">
    <source>
        <dbReference type="Pfam" id="PF13843"/>
    </source>
</evidence>
<reference evidence="3" key="1">
    <citation type="journal article" date="2023" name="Insect Mol. Biol.">
        <title>Genome sequencing provides insights into the evolution of gene families encoding plant cell wall-degrading enzymes in longhorned beetles.</title>
        <authorList>
            <person name="Shin N.R."/>
            <person name="Okamura Y."/>
            <person name="Kirsch R."/>
            <person name="Pauchet Y."/>
        </authorList>
    </citation>
    <scope>NUCLEOTIDE SEQUENCE</scope>
    <source>
        <strain evidence="3">RBIC_L_NR</strain>
    </source>
</reference>
<organism evidence="3 4">
    <name type="scientific">Rhamnusium bicolor</name>
    <dbReference type="NCBI Taxonomy" id="1586634"/>
    <lineage>
        <taxon>Eukaryota</taxon>
        <taxon>Metazoa</taxon>
        <taxon>Ecdysozoa</taxon>
        <taxon>Arthropoda</taxon>
        <taxon>Hexapoda</taxon>
        <taxon>Insecta</taxon>
        <taxon>Pterygota</taxon>
        <taxon>Neoptera</taxon>
        <taxon>Endopterygota</taxon>
        <taxon>Coleoptera</taxon>
        <taxon>Polyphaga</taxon>
        <taxon>Cucujiformia</taxon>
        <taxon>Chrysomeloidea</taxon>
        <taxon>Cerambycidae</taxon>
        <taxon>Lepturinae</taxon>
        <taxon>Rhagiini</taxon>
        <taxon>Rhamnusium</taxon>
    </lineage>
</organism>
<feature type="region of interest" description="Disordered" evidence="1">
    <location>
        <begin position="22"/>
        <end position="52"/>
    </location>
</feature>
<comment type="caution">
    <text evidence="3">The sequence shown here is derived from an EMBL/GenBank/DDBJ whole genome shotgun (WGS) entry which is preliminary data.</text>
</comment>
<dbReference type="PANTHER" id="PTHR46599:SF3">
    <property type="entry name" value="PIGGYBAC TRANSPOSABLE ELEMENT-DERIVED PROTEIN 4"/>
    <property type="match status" value="1"/>
</dbReference>
<sequence>MGEYERGQENLERLWQEILSDEEDRESEFGDIYTWDEYEPSDSENSSSDDDVPLASVKRSKFDPYLLPLNQIDQVIVDVVAANVSDTDGFDEIVWGPVDGANLKTFDKNLGYTGIKPNFYDFYDKDPYDIYKIFVMDEIIDYMVDQTNLYAQQIGPIRRSKTKSWVPTNHNEMETFIGILLWMGLFKLPKLRNYCSKNFFGTDALETGSASQRVVIEMMNGLLDCGRTLFTDKYYTSVALATELLERKTHLVGTIRSNRKFNSKAVVAKKPQKYEIFVQESNNGTVMLKWKDKRDVLMLSTKYMDSVKIVRQRGKEISKPQAIVDYSDSKGYFDLSDQLKAYSDCLRRSNKWYRKLAMELLLGSALAS</sequence>
<dbReference type="AlphaFoldDB" id="A0AAV8XNQ4"/>
<dbReference type="PANTHER" id="PTHR46599">
    <property type="entry name" value="PIGGYBAC TRANSPOSABLE ELEMENT-DERIVED PROTEIN 4"/>
    <property type="match status" value="1"/>
</dbReference>